<sequence>ALWKKNELVNRMIIEFEPTTFGTQGKDLITENPKWYENSGSIFNSIVYSNIVVSLRTLKNISDV</sequence>
<evidence type="ECO:0000313" key="1">
    <source>
        <dbReference type="EMBL" id="CEK68596.1"/>
    </source>
</evidence>
<reference evidence="1" key="1">
    <citation type="submission" date="2014-12" db="EMBL/GenBank/DDBJ databases">
        <title>Insight into the proteome of Arion vulgaris.</title>
        <authorList>
            <person name="Aradska J."/>
            <person name="Bulat T."/>
            <person name="Smidak R."/>
            <person name="Sarate P."/>
            <person name="Gangsoo J."/>
            <person name="Sialana F."/>
            <person name="Bilban M."/>
            <person name="Lubec G."/>
        </authorList>
    </citation>
    <scope>NUCLEOTIDE SEQUENCE</scope>
    <source>
        <tissue evidence="1">Skin</tissue>
    </source>
</reference>
<protein>
    <submittedName>
        <fullName evidence="1">Uncharacterized protein</fullName>
    </submittedName>
</protein>
<proteinExistence type="predicted"/>
<organism evidence="1">
    <name type="scientific">Arion vulgaris</name>
    <dbReference type="NCBI Taxonomy" id="1028688"/>
    <lineage>
        <taxon>Eukaryota</taxon>
        <taxon>Metazoa</taxon>
        <taxon>Spiralia</taxon>
        <taxon>Lophotrochozoa</taxon>
        <taxon>Mollusca</taxon>
        <taxon>Gastropoda</taxon>
        <taxon>Heterobranchia</taxon>
        <taxon>Euthyneura</taxon>
        <taxon>Panpulmonata</taxon>
        <taxon>Eupulmonata</taxon>
        <taxon>Stylommatophora</taxon>
        <taxon>Helicina</taxon>
        <taxon>Arionoidea</taxon>
        <taxon>Arionidae</taxon>
        <taxon>Arion</taxon>
    </lineage>
</organism>
<feature type="non-terminal residue" evidence="1">
    <location>
        <position position="1"/>
    </location>
</feature>
<dbReference type="EMBL" id="HACG01021731">
    <property type="protein sequence ID" value="CEK68596.1"/>
    <property type="molecule type" value="Transcribed_RNA"/>
</dbReference>
<accession>A0A0B6ZL61</accession>
<dbReference type="AlphaFoldDB" id="A0A0B6ZL61"/>
<name>A0A0B6ZL61_9EUPU</name>
<gene>
    <name evidence="1" type="primary">ORF66897</name>
</gene>